<reference evidence="3" key="1">
    <citation type="submission" date="2016-07" db="EMBL/GenBank/DDBJ databases">
        <title>Nontailed viruses are major unrecognized killers of bacteria in the ocean.</title>
        <authorList>
            <person name="Kauffman K."/>
            <person name="Hussain F."/>
            <person name="Yang J."/>
            <person name="Arevalo P."/>
            <person name="Brown J."/>
            <person name="Cutler M."/>
            <person name="Kelly L."/>
            <person name="Polz M.F."/>
        </authorList>
    </citation>
    <scope>NUCLEOTIDE SEQUENCE [LARGE SCALE GENOMIC DNA]</scope>
    <source>
        <strain evidence="3">10N.286.55.C1</strain>
    </source>
</reference>
<keyword evidence="1" id="KW-0472">Membrane</keyword>
<proteinExistence type="predicted"/>
<feature type="transmembrane region" description="Helical" evidence="1">
    <location>
        <begin position="28"/>
        <end position="46"/>
    </location>
</feature>
<gene>
    <name evidence="2" type="ORF">BCV30_00230</name>
</gene>
<dbReference type="EMBL" id="MCSI01000001">
    <property type="protein sequence ID" value="PME75530.1"/>
    <property type="molecule type" value="Genomic_DNA"/>
</dbReference>
<protein>
    <submittedName>
        <fullName evidence="2">Uncharacterized protein</fullName>
    </submittedName>
</protein>
<evidence type="ECO:0000313" key="3">
    <source>
        <dbReference type="Proteomes" id="UP000235778"/>
    </source>
</evidence>
<feature type="transmembrane region" description="Helical" evidence="1">
    <location>
        <begin position="81"/>
        <end position="101"/>
    </location>
</feature>
<sequence>MQLLAPILLRYQEVMSIDMKKAHPFRDLTFFVSTVMAVLFSLGYLHEGIYLESFDFNSSELIPDPSTAIVFGFRYAFLNGYISIFSVAILCSMFNFFFGALKNDIHDTIENYSLLKQLSVRFNQWNNKETSSFGFYVGLVVLAGVVVFHATTDGKNLADSVKERTETKCLIYMDKSKQSIEGNVIRIRDRFVGFWDKDKKIALMIPEKSVFLISYESCPKKGNESPHA</sequence>
<organism evidence="2 3">
    <name type="scientific">Vibrio lentus</name>
    <dbReference type="NCBI Taxonomy" id="136468"/>
    <lineage>
        <taxon>Bacteria</taxon>
        <taxon>Pseudomonadati</taxon>
        <taxon>Pseudomonadota</taxon>
        <taxon>Gammaproteobacteria</taxon>
        <taxon>Vibrionales</taxon>
        <taxon>Vibrionaceae</taxon>
        <taxon>Vibrio</taxon>
    </lineage>
</organism>
<keyword evidence="1" id="KW-1133">Transmembrane helix</keyword>
<comment type="caution">
    <text evidence="2">The sequence shown here is derived from an EMBL/GenBank/DDBJ whole genome shotgun (WGS) entry which is preliminary data.</text>
</comment>
<evidence type="ECO:0000256" key="1">
    <source>
        <dbReference type="SAM" id="Phobius"/>
    </source>
</evidence>
<accession>A0A2N7C7I9</accession>
<name>A0A2N7C7I9_9VIBR</name>
<dbReference type="Proteomes" id="UP000235778">
    <property type="component" value="Unassembled WGS sequence"/>
</dbReference>
<feature type="transmembrane region" description="Helical" evidence="1">
    <location>
        <begin position="133"/>
        <end position="151"/>
    </location>
</feature>
<evidence type="ECO:0000313" key="2">
    <source>
        <dbReference type="EMBL" id="PME75530.1"/>
    </source>
</evidence>
<keyword evidence="1" id="KW-0812">Transmembrane</keyword>
<dbReference type="AlphaFoldDB" id="A0A2N7C7I9"/>